<feature type="compositionally biased region" description="Polar residues" evidence="1">
    <location>
        <begin position="188"/>
        <end position="202"/>
    </location>
</feature>
<feature type="compositionally biased region" description="Low complexity" evidence="1">
    <location>
        <begin position="3966"/>
        <end position="4006"/>
    </location>
</feature>
<evidence type="ECO:0000313" key="5">
    <source>
        <dbReference type="EMBL" id="QBP18149.1"/>
    </source>
</evidence>
<name>A0A4V1ALM8_9LACO</name>
<evidence type="ECO:0000313" key="6">
    <source>
        <dbReference type="Proteomes" id="UP000294321"/>
    </source>
</evidence>
<feature type="region of interest" description="Disordered" evidence="1">
    <location>
        <begin position="481"/>
        <end position="500"/>
    </location>
</feature>
<evidence type="ECO:0000256" key="1">
    <source>
        <dbReference type="SAM" id="MobiDB-lite"/>
    </source>
</evidence>
<keyword evidence="2" id="KW-0472">Membrane</keyword>
<feature type="compositionally biased region" description="Low complexity" evidence="1">
    <location>
        <begin position="149"/>
        <end position="180"/>
    </location>
</feature>
<dbReference type="Pfam" id="PF17966">
    <property type="entry name" value="Muc_B2"/>
    <property type="match status" value="1"/>
</dbReference>
<evidence type="ECO:0000259" key="4">
    <source>
        <dbReference type="Pfam" id="PF17966"/>
    </source>
</evidence>
<evidence type="ECO:0000256" key="2">
    <source>
        <dbReference type="SAM" id="Phobius"/>
    </source>
</evidence>
<feature type="compositionally biased region" description="Low complexity" evidence="1">
    <location>
        <begin position="88"/>
        <end position="126"/>
    </location>
</feature>
<dbReference type="Gene3D" id="2.60.40.4300">
    <property type="match status" value="3"/>
</dbReference>
<feature type="compositionally biased region" description="Polar residues" evidence="1">
    <location>
        <begin position="127"/>
        <end position="138"/>
    </location>
</feature>
<keyword evidence="2" id="KW-0812">Transmembrane</keyword>
<dbReference type="OrthoDB" id="2275645at2"/>
<dbReference type="Proteomes" id="UP000294321">
    <property type="component" value="Chromosome"/>
</dbReference>
<reference evidence="6" key="1">
    <citation type="submission" date="2018-12" db="EMBL/GenBank/DDBJ databases">
        <title>A new species of lactobacillus.</title>
        <authorList>
            <person name="Jian Y."/>
            <person name="Xin L."/>
            <person name="Hong Z.J."/>
            <person name="Ming L.Z."/>
            <person name="Hong X.Z."/>
        </authorList>
    </citation>
    <scope>NUCLEOTIDE SEQUENCE [LARGE SCALE GENOMIC DNA]</scope>
    <source>
        <strain evidence="6">HSLZ-75</strain>
    </source>
</reference>
<proteinExistence type="predicted"/>
<accession>A0A4V1ALM8</accession>
<dbReference type="EMBL" id="CP034726">
    <property type="protein sequence ID" value="QBP18149.1"/>
    <property type="molecule type" value="Genomic_DNA"/>
</dbReference>
<dbReference type="KEGG" id="lji:ELX58_03125"/>
<sequence>MYNKRKVQKVNDKKVLHKVKKHWVTISLALLMAIGGAGATRTKASANDNTNNGSARAERIARQHRLPQGNNYSPKYLAQRMMRLGADSGTSTSSTSVNASSSTNLSSKSIGSSNVNVSSSPISSSNQRADSTSGSQHISRGFGAEQLLTTPSNSTNTHSTPTSPQVFGSVASAAADASSTKADESSANNDSRTASTDSGSIGQIKNNISGLITSATEFRASISNLSMSIDSYSAGISELNSYLTIANSMASIARTNDTSISNEVSNITNDAINASNAATSASTASSISLNDDVNSASTDNKDASAIFNSTSLSDQMSLIKSAQSTANSVNNNAFSVMNSIDAMYIDSASYLTSFLASCVPAYVMNSKKQTEIKSMHDEITAMHTTDASNLVSSANAASSNAVIAMNSARAKVTQDSSNIGSIASTVNSLSAKGSLTSSDSVSYSNETSSLAIDEASSNSVYNLNSYDAGSDSMVATSASNAEASDVARDRENSATSYSSNSINNSIVSTDVLLVTQAQSIFDNLSNVLSTGTNQGDAFDAEIVLNNSNNKGPYAYVIQGKQGGSVTLTDGETFNNLKATSDGKISATDKAGNQVLLNYQLANHIISQKPIKSTTINPQISFYYVDGNDKTTLDTDYTHLNTGIDSTNPANSDGSINIPTNVSGYYGEPYPLIMNDFYNPNYGLYPNFSLGQGATDNDELGTVVLGEGQGNTGTDNFMNGSNDHGNYWYGARENHKSRRLNLYANRYFVKIAYTYGTNKYYVNAQPMDNDESPAQPADPYDYYTDQGHQVSFSNGVLAGVDGNSVIYNNQSQFNSANVPQGLGIGKPTVIPVFGKNGVKGTYNNPTEVDIPLVPVNQNIQAPVLLANYDHYQSTNNPNYDSSATGLYTPATVTFWNTQYNKDNNFQISRGALNYYDPAKDEPTYQSTDGTNFDNKFYEPNNNSVLNGYFLISEGNLKDQATITGQGVPGNQWDGLTRDQQFINGTGYSMIGAKQEWVDINSGHIVPTPTDPTKVTANIQQEMVPIIYYGTVKQGQYNDLTTAPNIFYNYRLWGPDKRDQTDIDTYYTNFVNPTIDNGNGIDRNNDDLNNNPENYARNYDNPQDYNKISEHNAHNIQTTQQNASYDIAHSLVPSGTIIQCLPYVNIDHFKGEDPNLPQNDWVVQIVKTSSNSNGEDSQGHGNVELRFLQVIPNSVKYSADGTPTIGLSTHQGAVTYLGLANGASNDVLTETPKVGDSGTPGYNVSYKNNRNITWYPQNAAVLADQDGNLCVYHNSEDSVTQNGNGNNIDDLNGYYTLSNGNSIQFDVVNTIASNDNNILRSDSSKPSYQAQEVTNGADGSGANFYLGDMNAYAQPVKYTVQFLGSQNYMTDDGKNITPGGNAFPSPTNNGANNNQFYPGYTTNTFTFDPTNRNTPNYYDNLGFANDEIYYNNIDGKFYLKRYGSNSDTPIATTPIYDASTTQPESSNPSQLFTAYADGTIYLDDSKGQPQTLLTNSSEYNADWNLAQPGLTKIQQVHQLLYDSGYEQSYLDSVRDTERNQGHEINSMTGPTWTLGIGNPQLNIWPDGTSLTDNDNGKDSTNEKAVVYLADKQIKAQSTIHFVDLDTGYQFSEGNSGSNAITQLFNDVQDNSSKTGNKSEFDIASFLKGISDERTSTLQSDGTWKLETQLQNGDNVDVYVVRTDSPSAIQPVNDTFIYVSTVDLGNPNVTGKYDFPLVVRYEDTDGNPIDSESASTSAQSSMEADAVSHYNSINSSKRTSLGVAMQGAHDFLVDGPVGNTVSDAINGKNTNDPSNTAYKTYYNQSGKTSNPFWDYTQEGYHEVYVIPGVYRTGDQDYSADRDHLNDDQHNLYISGTPVNLTNNGVIKKSVGEVGYTPVITIVLQRNPSVTPYYVCRDLNGQTHLTQLGSAVYVPGIPTSDASYSAHGYSNAYDQSDSSVGNIGVNVGSSANSMSANSEYNAELDNAFVSEIDGHTVKSGGTSISAGYKLPGTVNDDSYAEFNKFSYASSYYDQNNSNAKTNLIESNSQSINVNRDSGNNDPIYVTAPGIQIHYRLVNDQNLDGGNGSQSNVDLNTKSLYAPNPMPGTEFNTNGNASSTDETTLNYYKTLTHATGYIPRNYINDNYQVVAVTGIPMINSSVYDGDQLPTKFTYGSQNVYIYLQPKSHIEVHYIDAFNGKSLSDISDNDSLVAYNGSFGSMNTTTSSSAGASYINSTSGSYTAGELVYNPQITLQSLYSKGYRIDSGYVANYGNNSSEVNITTSAANSTYSLDYKFNQANEDSYNSTTSSYDQHHLIYNIYLTHSLISGQTRFATVDTKITYSMASNANYNFISPVAPGASDSSEVYIQSYTEDAVTHSDESEGAWSLSGQSISNSDVSPTVTGWHPDFSSIALPNIGSTSADLDSELNSTSGASFSAPAPNDNGTLSSGSTMSTYSSASDKFSIMTGEAYNYTYKVVYYPNSYSDKASAGDVINYHFLNSNGSEAFSSVNSSAESILNYTQTESWSSSANNPSYYVARGWSTTSSAWSWNSTWALSYISSGSVRYHLASNNAYDSSVLGVHHYKNDSSIATGADISKSLRANSETSFAQNLYYIPDSYSVAVNSTTATDTIYYRFYDGNGSLLTTSSSVETLHYSQSSSTDTNNPSGYIGWTSWSASGASAFSSIIQDSYKDYKLNGNTSATPFYSDAGSFGSVSGSSMTNDKLSVIDMNISSAGVIDGTTAYGSLFSSKNSYTNWVNYTEDQFASETQSVEVNEVFHYINGAGSDVSSSVSNGLVLYTRTNNIDKNNGANDSFVPWSLVSGDHFSNVPNSFSSSSMHVYASGYGDSATSGNSLVTSAPSSISASGISVANVANPANNAINTSAFSSTINNWIYYEPDSISNGTDCVSAQNTVQYLINGGPDSGKSLQSDSVDTLRFTRTDSYDTYSAGSLDHRIHSYGNWSAVSSANFASISAPLYLSSNGKYYHRVTPSYSLKSDGKDVSEFAASTIDSGGSATDALTSAYDAVNHNANATSSDDNSGVATYSSAVYYASDSYTRVSNSAYVNEFIHYQTSDGSDVATSASMGSIEYTQLGSQDSNNPSVSLLGSWSTTSAFSKAPSRASVFGYHITGSKMIPETSDYASNSLIADKTSTIDEYVYYQKDSVSSLSDSVEATNTVNYYIQGGSTSVSSSATDTIQFSRLDDYDAVTHTHSYGDWTSNVFNSDSAASDVSYSSGHYHLVTQNVAGLTPTVTSNELSSAYSSANSNVASDSISGSGKSGKISLSQDIYYASDVAIDFSSDGELTAHANITISYLSDGNHSSSVASTYRSAITYGRDQYQDKYSSGVYSYGAWTITNGSSFSEPGSPSVPLYHAVSSQLISSDLPTSLDSIKANNNYSYTEDVYYAQDSASSQTAKVSRNIEYIFSGQSNDGRSYDYSNSTSTQTVTYSRPGLYNPDTHSFTSSGAWSLSEGSFNIPASSSLSDGWHVASVESGFDTYPTGSALSELTSGENSSHTYVVSYAPDTFIHKTNTSSATATINYVELSNINWNSFTGDSKVISSASSTVTMYQSEDSDENNSSFNSYGSWVASGFSLPTSLSISDWTNVHGVANGGDYIPTSSFSVASNTSANYEMNVYYVQDPWISSSDITTATDTVNYLISGTTSALRSASTTSVTYRRSDSVNEVTNAHSTGSWSTDGKFASVSHPASLASYGHHYHEVSADVTLPSVSQSSLDQAYSGNSSATSYSNNVYYASDSTSNIRNTSSATATINYIEIQSNNDHLSRSIVSTKDLSISMSQSENIDHTYSKFDSYGSWVANGFSLPTSLSIDDWSTSSALNSGYIPTSSFAVASTENNSHASYVMDVYYIQDPSAQSSDVVTATDTVNYLISGTSSALSSASTRTITYSRADSEDLVTHVHSYGSWLGSQFGSISVPSSIIFNDIRYHEVSADSTVPSVTSSSLDAYCNGNHSATSYVNDIYYAPDVYPSPIIPSSSTSTSGRTPSSVSKKVSSSASRKANKAKPSNPKAPSSKKINRDIAHHRVTPTDAVHMNKHQLKTAKLIDPKQYPKVLHDRKVAQLQGIKEQLTHLQKTQLTTYNHVAQKANRIAKQLTQQPTNTQLYRDVLHRVALGASVNDMNYLAVHNSKVYKAVKEEQLRLGAESSMGQLSGSRMGQSRGHTANLTPSQRFAYAVQHNPRLARQMLEHSGQLKLGSRERARLAKKLPQTNEPIVHTSVWASVFAGLAAIMTELGHALGFKKRRK</sequence>
<feature type="chain" id="PRO_5039454921" description="Mub B2-like domain-containing protein" evidence="3">
    <location>
        <begin position="40"/>
        <end position="4235"/>
    </location>
</feature>
<keyword evidence="3" id="KW-0732">Signal</keyword>
<feature type="compositionally biased region" description="Polar residues" evidence="1">
    <location>
        <begin position="42"/>
        <end position="54"/>
    </location>
</feature>
<feature type="signal peptide" evidence="3">
    <location>
        <begin position="1"/>
        <end position="39"/>
    </location>
</feature>
<gene>
    <name evidence="5" type="ORF">ELX58_03125</name>
</gene>
<feature type="region of interest" description="Disordered" evidence="1">
    <location>
        <begin position="86"/>
        <end position="202"/>
    </location>
</feature>
<keyword evidence="2" id="KW-1133">Transmembrane helix</keyword>
<feature type="domain" description="Mub B2-like" evidence="4">
    <location>
        <begin position="3624"/>
        <end position="3699"/>
    </location>
</feature>
<feature type="compositionally biased region" description="Polar residues" evidence="1">
    <location>
        <begin position="2399"/>
        <end position="2410"/>
    </location>
</feature>
<dbReference type="InterPro" id="IPR041495">
    <property type="entry name" value="Mub_B2"/>
</dbReference>
<dbReference type="RefSeq" id="WP_133441706.1">
    <property type="nucleotide sequence ID" value="NZ_CP034726.1"/>
</dbReference>
<keyword evidence="6" id="KW-1185">Reference proteome</keyword>
<evidence type="ECO:0000256" key="3">
    <source>
        <dbReference type="SAM" id="SignalP"/>
    </source>
</evidence>
<feature type="region of interest" description="Disordered" evidence="1">
    <location>
        <begin position="41"/>
        <end position="73"/>
    </location>
</feature>
<feature type="region of interest" description="Disordered" evidence="1">
    <location>
        <begin position="2399"/>
        <end position="2426"/>
    </location>
</feature>
<protein>
    <recommendedName>
        <fullName evidence="4">Mub B2-like domain-containing protein</fullName>
    </recommendedName>
</protein>
<feature type="transmembrane region" description="Helical" evidence="2">
    <location>
        <begin position="4209"/>
        <end position="4230"/>
    </location>
</feature>
<feature type="region of interest" description="Disordered" evidence="1">
    <location>
        <begin position="3966"/>
        <end position="4011"/>
    </location>
</feature>
<organism evidence="5 6">
    <name type="scientific">Acetilactobacillus jinshanensis</name>
    <dbReference type="NCBI Taxonomy" id="1720083"/>
    <lineage>
        <taxon>Bacteria</taxon>
        <taxon>Bacillati</taxon>
        <taxon>Bacillota</taxon>
        <taxon>Bacilli</taxon>
        <taxon>Lactobacillales</taxon>
        <taxon>Lactobacillaceae</taxon>
        <taxon>Acetilactobacillus</taxon>
    </lineage>
</organism>